<keyword evidence="5" id="KW-1185">Reference proteome</keyword>
<dbReference type="Gene3D" id="3.40.50.2000">
    <property type="entry name" value="Glycogen Phosphorylase B"/>
    <property type="match status" value="2"/>
</dbReference>
<evidence type="ECO:0000256" key="2">
    <source>
        <dbReference type="ARBA" id="ARBA00022676"/>
    </source>
</evidence>
<dbReference type="PANTHER" id="PTHR48047">
    <property type="entry name" value="GLYCOSYLTRANSFERASE"/>
    <property type="match status" value="1"/>
</dbReference>
<evidence type="ECO:0000256" key="1">
    <source>
        <dbReference type="ARBA" id="ARBA00009995"/>
    </source>
</evidence>
<protein>
    <submittedName>
        <fullName evidence="4">Uncharacterized protein</fullName>
    </submittedName>
</protein>
<sequence>MEKTLKEDGLEERVKARGLIIRGWVPQVLILSHTAIGAFLTHCGWNSTLEGICRGVPLITFPLFANQFYNEKVIVELLGIGVRVGVENCVNFWDIEEDKNGVKVKGEKVKEAIEKVMGEEDEESENTRERARKYAEKAKKAMEKDGNSFCNMSLLIEDITHHVKGLKFNEAN</sequence>
<comment type="similarity">
    <text evidence="1">Belongs to the UDP-glycosyltransferase family.</text>
</comment>
<comment type="caution">
    <text evidence="4">The sequence shown here is derived from an EMBL/GenBank/DDBJ whole genome shotgun (WGS) entry which is preliminary data.</text>
</comment>
<organism evidence="4 5">
    <name type="scientific">Acacia crassicarpa</name>
    <name type="common">northern wattle</name>
    <dbReference type="NCBI Taxonomy" id="499986"/>
    <lineage>
        <taxon>Eukaryota</taxon>
        <taxon>Viridiplantae</taxon>
        <taxon>Streptophyta</taxon>
        <taxon>Embryophyta</taxon>
        <taxon>Tracheophyta</taxon>
        <taxon>Spermatophyta</taxon>
        <taxon>Magnoliopsida</taxon>
        <taxon>eudicotyledons</taxon>
        <taxon>Gunneridae</taxon>
        <taxon>Pentapetalae</taxon>
        <taxon>rosids</taxon>
        <taxon>fabids</taxon>
        <taxon>Fabales</taxon>
        <taxon>Fabaceae</taxon>
        <taxon>Caesalpinioideae</taxon>
        <taxon>mimosoid clade</taxon>
        <taxon>Acacieae</taxon>
        <taxon>Acacia</taxon>
    </lineage>
</organism>
<accession>A0AAE1JIY5</accession>
<dbReference type="AlphaFoldDB" id="A0AAE1JIY5"/>
<dbReference type="PANTHER" id="PTHR48047:SF19">
    <property type="entry name" value="GLYCOSYLTRANSFERASE"/>
    <property type="match status" value="1"/>
</dbReference>
<keyword evidence="3" id="KW-0808">Transferase</keyword>
<dbReference type="EMBL" id="JAWXYG010000005">
    <property type="protein sequence ID" value="KAK4271311.1"/>
    <property type="molecule type" value="Genomic_DNA"/>
</dbReference>
<evidence type="ECO:0000313" key="4">
    <source>
        <dbReference type="EMBL" id="KAK4271311.1"/>
    </source>
</evidence>
<dbReference type="GO" id="GO:0035251">
    <property type="term" value="F:UDP-glucosyltransferase activity"/>
    <property type="evidence" value="ECO:0007669"/>
    <property type="project" value="TreeGrafter"/>
</dbReference>
<reference evidence="4" key="1">
    <citation type="submission" date="2023-10" db="EMBL/GenBank/DDBJ databases">
        <title>Chromosome-level genome of the transformable northern wattle, Acacia crassicarpa.</title>
        <authorList>
            <person name="Massaro I."/>
            <person name="Sinha N.R."/>
            <person name="Poethig S."/>
            <person name="Leichty A.R."/>
        </authorList>
    </citation>
    <scope>NUCLEOTIDE SEQUENCE</scope>
    <source>
        <strain evidence="4">Acra3RX</strain>
        <tissue evidence="4">Leaf</tissue>
    </source>
</reference>
<dbReference type="InterPro" id="IPR002213">
    <property type="entry name" value="UDP_glucos_trans"/>
</dbReference>
<proteinExistence type="inferred from homology"/>
<dbReference type="Pfam" id="PF00201">
    <property type="entry name" value="UDPGT"/>
    <property type="match status" value="1"/>
</dbReference>
<keyword evidence="2" id="KW-0328">Glycosyltransferase</keyword>
<name>A0AAE1JIY5_9FABA</name>
<evidence type="ECO:0000256" key="3">
    <source>
        <dbReference type="ARBA" id="ARBA00022679"/>
    </source>
</evidence>
<dbReference type="FunFam" id="3.40.50.2000:FF:000431">
    <property type="entry name" value="UDP-glycosyltransferase 90A1"/>
    <property type="match status" value="1"/>
</dbReference>
<dbReference type="SUPFAM" id="SSF53756">
    <property type="entry name" value="UDP-Glycosyltransferase/glycogen phosphorylase"/>
    <property type="match status" value="1"/>
</dbReference>
<dbReference type="Proteomes" id="UP001293593">
    <property type="component" value="Unassembled WGS sequence"/>
</dbReference>
<evidence type="ECO:0000313" key="5">
    <source>
        <dbReference type="Proteomes" id="UP001293593"/>
    </source>
</evidence>
<dbReference type="CDD" id="cd03784">
    <property type="entry name" value="GT1_Gtf-like"/>
    <property type="match status" value="1"/>
</dbReference>
<gene>
    <name evidence="4" type="ORF">QN277_020022</name>
</gene>